<organism evidence="6 7">
    <name type="scientific">Rubus argutus</name>
    <name type="common">Southern blackberry</name>
    <dbReference type="NCBI Taxonomy" id="59490"/>
    <lineage>
        <taxon>Eukaryota</taxon>
        <taxon>Viridiplantae</taxon>
        <taxon>Streptophyta</taxon>
        <taxon>Embryophyta</taxon>
        <taxon>Tracheophyta</taxon>
        <taxon>Spermatophyta</taxon>
        <taxon>Magnoliopsida</taxon>
        <taxon>eudicotyledons</taxon>
        <taxon>Gunneridae</taxon>
        <taxon>Pentapetalae</taxon>
        <taxon>rosids</taxon>
        <taxon>fabids</taxon>
        <taxon>Rosales</taxon>
        <taxon>Rosaceae</taxon>
        <taxon>Rosoideae</taxon>
        <taxon>Rosoideae incertae sedis</taxon>
        <taxon>Rubus</taxon>
    </lineage>
</organism>
<sequence>MLQGLEYIHSKDIMHGDISPSNMFLLEGKIKIGDFGLARFIGEDNGVIRKKEGNILYRAPDTEVSSKVIVGTFLIDSKKDVNTCVKVKDSAVLPPGCHHQVTNVGFRSAVGCSSIRNGLGNDVQQQAIRGSHFMIQALHGFTDWRGGPDARSTVAVAYELTGSGGCAAQQHKMGDYDQIRDEGLFEF</sequence>
<protein>
    <recommendedName>
        <fullName evidence="5">Protein kinase domain-containing protein</fullName>
    </recommendedName>
</protein>
<dbReference type="PROSITE" id="PS50011">
    <property type="entry name" value="PROTEIN_KINASE_DOM"/>
    <property type="match status" value="1"/>
</dbReference>
<proteinExistence type="predicted"/>
<dbReference type="Proteomes" id="UP001457282">
    <property type="component" value="Unassembled WGS sequence"/>
</dbReference>
<dbReference type="InterPro" id="IPR050339">
    <property type="entry name" value="CC_SR_Kinase"/>
</dbReference>
<dbReference type="EMBL" id="JBEDUW010000007">
    <property type="protein sequence ID" value="KAK9911259.1"/>
    <property type="molecule type" value="Genomic_DNA"/>
</dbReference>
<dbReference type="GO" id="GO:0005524">
    <property type="term" value="F:ATP binding"/>
    <property type="evidence" value="ECO:0007669"/>
    <property type="project" value="UniProtKB-KW"/>
</dbReference>
<evidence type="ECO:0000256" key="3">
    <source>
        <dbReference type="ARBA" id="ARBA00022777"/>
    </source>
</evidence>
<dbReference type="AlphaFoldDB" id="A0AAW1VSA3"/>
<accession>A0AAW1VSA3</accession>
<evidence type="ECO:0000313" key="6">
    <source>
        <dbReference type="EMBL" id="KAK9911259.1"/>
    </source>
</evidence>
<dbReference type="PANTHER" id="PTHR11042">
    <property type="entry name" value="EUKARYOTIC TRANSLATION INITIATION FACTOR 2-ALPHA KINASE EIF2-ALPHA KINASE -RELATED"/>
    <property type="match status" value="1"/>
</dbReference>
<name>A0AAW1VSA3_RUBAR</name>
<dbReference type="InterPro" id="IPR000719">
    <property type="entry name" value="Prot_kinase_dom"/>
</dbReference>
<dbReference type="GO" id="GO:0005634">
    <property type="term" value="C:nucleus"/>
    <property type="evidence" value="ECO:0007669"/>
    <property type="project" value="TreeGrafter"/>
</dbReference>
<feature type="domain" description="Protein kinase" evidence="5">
    <location>
        <begin position="1"/>
        <end position="187"/>
    </location>
</feature>
<reference evidence="6 7" key="1">
    <citation type="journal article" date="2023" name="G3 (Bethesda)">
        <title>A chromosome-length genome assembly and annotation of blackberry (Rubus argutus, cv. 'Hillquist').</title>
        <authorList>
            <person name="Bruna T."/>
            <person name="Aryal R."/>
            <person name="Dudchenko O."/>
            <person name="Sargent D.J."/>
            <person name="Mead D."/>
            <person name="Buti M."/>
            <person name="Cavallini A."/>
            <person name="Hytonen T."/>
            <person name="Andres J."/>
            <person name="Pham M."/>
            <person name="Weisz D."/>
            <person name="Mascagni F."/>
            <person name="Usai G."/>
            <person name="Natali L."/>
            <person name="Bassil N."/>
            <person name="Fernandez G.E."/>
            <person name="Lomsadze A."/>
            <person name="Armour M."/>
            <person name="Olukolu B."/>
            <person name="Poorten T."/>
            <person name="Britton C."/>
            <person name="Davik J."/>
            <person name="Ashrafi H."/>
            <person name="Aiden E.L."/>
            <person name="Borodovsky M."/>
            <person name="Worthington M."/>
        </authorList>
    </citation>
    <scope>NUCLEOTIDE SEQUENCE [LARGE SCALE GENOMIC DNA]</scope>
    <source>
        <strain evidence="6">PI 553951</strain>
    </source>
</reference>
<dbReference type="Gene3D" id="1.10.510.10">
    <property type="entry name" value="Transferase(Phosphotransferase) domain 1"/>
    <property type="match status" value="1"/>
</dbReference>
<keyword evidence="1" id="KW-0808">Transferase</keyword>
<evidence type="ECO:0000256" key="1">
    <source>
        <dbReference type="ARBA" id="ARBA00022679"/>
    </source>
</evidence>
<evidence type="ECO:0000259" key="5">
    <source>
        <dbReference type="PROSITE" id="PS50011"/>
    </source>
</evidence>
<dbReference type="Pfam" id="PF00069">
    <property type="entry name" value="Pkinase"/>
    <property type="match status" value="1"/>
</dbReference>
<evidence type="ECO:0000313" key="7">
    <source>
        <dbReference type="Proteomes" id="UP001457282"/>
    </source>
</evidence>
<dbReference type="SUPFAM" id="SSF56112">
    <property type="entry name" value="Protein kinase-like (PK-like)"/>
    <property type="match status" value="1"/>
</dbReference>
<keyword evidence="7" id="KW-1185">Reference proteome</keyword>
<dbReference type="PROSITE" id="PS00109">
    <property type="entry name" value="PROTEIN_KINASE_TYR"/>
    <property type="match status" value="1"/>
</dbReference>
<gene>
    <name evidence="6" type="ORF">M0R45_035180</name>
</gene>
<dbReference type="GO" id="GO:0005829">
    <property type="term" value="C:cytosol"/>
    <property type="evidence" value="ECO:0007669"/>
    <property type="project" value="TreeGrafter"/>
</dbReference>
<dbReference type="InterPro" id="IPR011009">
    <property type="entry name" value="Kinase-like_dom_sf"/>
</dbReference>
<evidence type="ECO:0000256" key="4">
    <source>
        <dbReference type="ARBA" id="ARBA00022840"/>
    </source>
</evidence>
<dbReference type="PANTHER" id="PTHR11042:SF136">
    <property type="entry name" value="EIF-2-ALPHA KINASE GCN2"/>
    <property type="match status" value="1"/>
</dbReference>
<keyword evidence="2" id="KW-0547">Nucleotide-binding</keyword>
<keyword evidence="4" id="KW-0067">ATP-binding</keyword>
<dbReference type="InterPro" id="IPR008266">
    <property type="entry name" value="Tyr_kinase_AS"/>
</dbReference>
<keyword evidence="3" id="KW-0418">Kinase</keyword>
<comment type="caution">
    <text evidence="6">The sequence shown here is derived from an EMBL/GenBank/DDBJ whole genome shotgun (WGS) entry which is preliminary data.</text>
</comment>
<evidence type="ECO:0000256" key="2">
    <source>
        <dbReference type="ARBA" id="ARBA00022741"/>
    </source>
</evidence>
<dbReference type="GO" id="GO:0004694">
    <property type="term" value="F:eukaryotic translation initiation factor 2alpha kinase activity"/>
    <property type="evidence" value="ECO:0007669"/>
    <property type="project" value="TreeGrafter"/>
</dbReference>